<dbReference type="InterPro" id="IPR000782">
    <property type="entry name" value="FAS1_domain"/>
</dbReference>
<reference evidence="3" key="2">
    <citation type="journal article" date="2022" name="Microbiol. Resour. Announc.">
        <title>Metagenome Sequencing to Explore Phylogenomics of Terrestrial Cyanobacteria.</title>
        <authorList>
            <person name="Ward R.D."/>
            <person name="Stajich J.E."/>
            <person name="Johansen J.R."/>
            <person name="Huntemann M."/>
            <person name="Clum A."/>
            <person name="Foster B."/>
            <person name="Foster B."/>
            <person name="Roux S."/>
            <person name="Palaniappan K."/>
            <person name="Varghese N."/>
            <person name="Mukherjee S."/>
            <person name="Reddy T.B.K."/>
            <person name="Daum C."/>
            <person name="Copeland A."/>
            <person name="Chen I.A."/>
            <person name="Ivanova N.N."/>
            <person name="Kyrpides N.C."/>
            <person name="Shapiro N."/>
            <person name="Eloe-Fadrosh E.A."/>
            <person name="Pietrasiak N."/>
        </authorList>
    </citation>
    <scope>NUCLEOTIDE SEQUENCE</scope>
    <source>
        <strain evidence="3">HA4357-MV3</strain>
    </source>
</reference>
<feature type="domain" description="SLH" evidence="2">
    <location>
        <begin position="117"/>
        <end position="178"/>
    </location>
</feature>
<dbReference type="PROSITE" id="PS51272">
    <property type="entry name" value="SLH"/>
    <property type="match status" value="3"/>
</dbReference>
<dbReference type="Gene3D" id="2.30.180.10">
    <property type="entry name" value="FAS1 domain"/>
    <property type="match status" value="1"/>
</dbReference>
<sequence>MRSLSSWSFTSSALVALGMMATVTSPIIMSAPVSAQVNAPTPAPALTPAPAVTTPSFADVPADYWALPFIQGLAARNVIAGFPDGTFRPNQPVTRAEIAAMFQKAFTLNPVRQLPPEGFRDVPSDYWAASAIKAAYEAGFLAGYPNNLFQPNQTVSKADAITAIASGLNLSPSGSVEQTLSTNYVDAGQIPSYAINQVAAATQANLVVNYPDVRTLNPQGGLTRAEAAALLYQALVRLGQVQPLPSNVAAVSYIVGGNPQTTGDIVSLAESSGSFTTLTSLLKTAGLADALRQPGPYTLFAPTDQAFAALPPDVLQQLQQPENRETLIKILRYHVVSGDLPANKLTSGEVKTLEDEAVNVKVDTANNQIAVNNASVIQPDVKATNGVVHVINQVLIPPELAQGEQTEGEDTAVRVKRNYIAVGGNIGLGGNTALGSGNFAVTSKFGITNNFSIRPGAVIGDDTVFLVPITFDFAFRPTDIGGSDAVISPYIGAGVAIGTGDDTDIGLLLTGGVDYPLSSQFMITGSVNASFVDDTDVGLMLGIGYRF</sequence>
<reference evidence="3" key="1">
    <citation type="submission" date="2021-05" db="EMBL/GenBank/DDBJ databases">
        <authorList>
            <person name="Pietrasiak N."/>
            <person name="Ward R."/>
            <person name="Stajich J.E."/>
            <person name="Kurbessoian T."/>
        </authorList>
    </citation>
    <scope>NUCLEOTIDE SEQUENCE</scope>
    <source>
        <strain evidence="3">HA4357-MV3</strain>
    </source>
</reference>
<evidence type="ECO:0000313" key="4">
    <source>
        <dbReference type="Proteomes" id="UP000813215"/>
    </source>
</evidence>
<dbReference type="FunFam" id="2.30.180.10:FF:000032">
    <property type="entry name" value="Fasciclin domain-containing protein, putative"/>
    <property type="match status" value="1"/>
</dbReference>
<dbReference type="PROSITE" id="PS50213">
    <property type="entry name" value="FAS1"/>
    <property type="match status" value="1"/>
</dbReference>
<dbReference type="InterPro" id="IPR011250">
    <property type="entry name" value="OMP/PagP_B-barrel"/>
</dbReference>
<gene>
    <name evidence="3" type="ORF">KME28_15470</name>
</gene>
<feature type="domain" description="SLH" evidence="2">
    <location>
        <begin position="53"/>
        <end position="116"/>
    </location>
</feature>
<dbReference type="SMART" id="SM00554">
    <property type="entry name" value="FAS1"/>
    <property type="match status" value="1"/>
</dbReference>
<evidence type="ECO:0000259" key="2">
    <source>
        <dbReference type="PROSITE" id="PS51272"/>
    </source>
</evidence>
<dbReference type="SUPFAM" id="SSF82153">
    <property type="entry name" value="FAS1 domain"/>
    <property type="match status" value="1"/>
</dbReference>
<comment type="caution">
    <text evidence="3">The sequence shown here is derived from an EMBL/GenBank/DDBJ whole genome shotgun (WGS) entry which is preliminary data.</text>
</comment>
<dbReference type="Pfam" id="PF00395">
    <property type="entry name" value="SLH"/>
    <property type="match status" value="3"/>
</dbReference>
<feature type="domain" description="SLH" evidence="2">
    <location>
        <begin position="181"/>
        <end position="245"/>
    </location>
</feature>
<name>A0A9E3LUJ0_9NOST</name>
<dbReference type="AlphaFoldDB" id="A0A9E3LUJ0"/>
<accession>A0A9E3LUJ0</accession>
<dbReference type="InterPro" id="IPR050904">
    <property type="entry name" value="Adhesion/Biosynth-related"/>
</dbReference>
<dbReference type="EMBL" id="JAHHHW010000097">
    <property type="protein sequence ID" value="MBW4433080.1"/>
    <property type="molecule type" value="Genomic_DNA"/>
</dbReference>
<dbReference type="PANTHER" id="PTHR10900:SF77">
    <property type="entry name" value="FI19380P1"/>
    <property type="match status" value="1"/>
</dbReference>
<dbReference type="SUPFAM" id="SSF56925">
    <property type="entry name" value="OMPA-like"/>
    <property type="match status" value="1"/>
</dbReference>
<organism evidence="3 4">
    <name type="scientific">Pelatocladus maniniholoensis HA4357-MV3</name>
    <dbReference type="NCBI Taxonomy" id="1117104"/>
    <lineage>
        <taxon>Bacteria</taxon>
        <taxon>Bacillati</taxon>
        <taxon>Cyanobacteriota</taxon>
        <taxon>Cyanophyceae</taxon>
        <taxon>Nostocales</taxon>
        <taxon>Nostocaceae</taxon>
        <taxon>Pelatocladus</taxon>
    </lineage>
</organism>
<evidence type="ECO:0000313" key="3">
    <source>
        <dbReference type="EMBL" id="MBW4433080.1"/>
    </source>
</evidence>
<dbReference type="InterPro" id="IPR036378">
    <property type="entry name" value="FAS1_dom_sf"/>
</dbReference>
<proteinExistence type="predicted"/>
<dbReference type="Proteomes" id="UP000813215">
    <property type="component" value="Unassembled WGS sequence"/>
</dbReference>
<dbReference type="Pfam" id="PF02469">
    <property type="entry name" value="Fasciclin"/>
    <property type="match status" value="1"/>
</dbReference>
<feature type="domain" description="FAS1" evidence="1">
    <location>
        <begin position="262"/>
        <end position="395"/>
    </location>
</feature>
<dbReference type="InterPro" id="IPR001119">
    <property type="entry name" value="SLH_dom"/>
</dbReference>
<dbReference type="GO" id="GO:0005615">
    <property type="term" value="C:extracellular space"/>
    <property type="evidence" value="ECO:0007669"/>
    <property type="project" value="TreeGrafter"/>
</dbReference>
<protein>
    <submittedName>
        <fullName evidence="3">S-layer homology domain-containing protein</fullName>
    </submittedName>
</protein>
<dbReference type="PANTHER" id="PTHR10900">
    <property type="entry name" value="PERIOSTIN-RELATED"/>
    <property type="match status" value="1"/>
</dbReference>
<dbReference type="Gene3D" id="2.40.160.20">
    <property type="match status" value="1"/>
</dbReference>
<evidence type="ECO:0000259" key="1">
    <source>
        <dbReference type="PROSITE" id="PS50213"/>
    </source>
</evidence>